<proteinExistence type="predicted"/>
<evidence type="ECO:0000313" key="2">
    <source>
        <dbReference type="EMBL" id="NYI49258.1"/>
    </source>
</evidence>
<comment type="caution">
    <text evidence="2">The sequence shown here is derived from an EMBL/GenBank/DDBJ whole genome shotgun (WGS) entry which is preliminary data.</text>
</comment>
<protein>
    <recommendedName>
        <fullName evidence="4">Transposase</fullName>
    </recommendedName>
</protein>
<feature type="region of interest" description="Disordered" evidence="1">
    <location>
        <begin position="1"/>
        <end position="28"/>
    </location>
</feature>
<feature type="compositionally biased region" description="Basic and acidic residues" evidence="1">
    <location>
        <begin position="72"/>
        <end position="83"/>
    </location>
</feature>
<organism evidence="2 3">
    <name type="scientific">Macellibacteroides fermentans</name>
    <dbReference type="NCBI Taxonomy" id="879969"/>
    <lineage>
        <taxon>Bacteria</taxon>
        <taxon>Pseudomonadati</taxon>
        <taxon>Bacteroidota</taxon>
        <taxon>Bacteroidia</taxon>
        <taxon>Bacteroidales</taxon>
        <taxon>Porphyromonadaceae</taxon>
        <taxon>Macellibacteroides</taxon>
    </lineage>
</organism>
<dbReference type="EMBL" id="JACCCY010000002">
    <property type="protein sequence ID" value="NYI49258.1"/>
    <property type="molecule type" value="Genomic_DNA"/>
</dbReference>
<accession>A0A8E2A0L9</accession>
<evidence type="ECO:0000313" key="3">
    <source>
        <dbReference type="Proteomes" id="UP000574332"/>
    </source>
</evidence>
<dbReference type="Proteomes" id="UP000574332">
    <property type="component" value="Unassembled WGS sequence"/>
</dbReference>
<name>A0A8E2A0L9_9PORP</name>
<evidence type="ECO:0008006" key="4">
    <source>
        <dbReference type="Google" id="ProtNLM"/>
    </source>
</evidence>
<reference evidence="2 3" key="1">
    <citation type="submission" date="2020-07" db="EMBL/GenBank/DDBJ databases">
        <title>Genomic Encyclopedia of Type Strains, Phase IV (KMG-IV): sequencing the most valuable type-strain genomes for metagenomic binning, comparative biology and taxonomic classification.</title>
        <authorList>
            <person name="Goeker M."/>
        </authorList>
    </citation>
    <scope>NUCLEOTIDE SEQUENCE [LARGE SCALE GENOMIC DNA]</scope>
    <source>
        <strain evidence="2 3">DSM 23697</strain>
    </source>
</reference>
<gene>
    <name evidence="2" type="ORF">F5613_001336</name>
</gene>
<dbReference type="AlphaFoldDB" id="A0A8E2A0L9"/>
<sequence length="268" mass="31415">MAEVDETVVGGQEEGVRGRKNKKEKAGSIWQEQRKTERLQISGISFSNQCTGLSKILEHLRGKQKRLQITARHDKQDTHENKYRKTRHSGTRCGNCHGRKSQTDKRNRIRLRLRKSHQNKGLSDTAEKTSLPDYYYYKQTNKQKVSLQRILSDKHTDYIVKARSEGKMLKEQSMKNQFEARFLHEIENTFRCLKTDLDLRPIYHKNDDSTMAHLHLGLLAYWVVNTIRYQLKAKGINSGWQEIQRKTNTQKIITTTGQNSFEQTIQIR</sequence>
<keyword evidence="3" id="KW-1185">Reference proteome</keyword>
<evidence type="ECO:0000256" key="1">
    <source>
        <dbReference type="SAM" id="MobiDB-lite"/>
    </source>
</evidence>
<feature type="region of interest" description="Disordered" evidence="1">
    <location>
        <begin position="72"/>
        <end position="105"/>
    </location>
</feature>